<evidence type="ECO:0000313" key="2">
    <source>
        <dbReference type="WBParaSite" id="jg24436"/>
    </source>
</evidence>
<dbReference type="AlphaFoldDB" id="A0A915DZ02"/>
<name>A0A915DZ02_9BILA</name>
<dbReference type="WBParaSite" id="jg24436">
    <property type="protein sequence ID" value="jg24436"/>
    <property type="gene ID" value="jg24436"/>
</dbReference>
<proteinExistence type="predicted"/>
<dbReference type="Pfam" id="PF09752">
    <property type="entry name" value="ABHD18"/>
    <property type="match status" value="1"/>
</dbReference>
<reference evidence="2" key="1">
    <citation type="submission" date="2022-11" db="UniProtKB">
        <authorList>
            <consortium name="WormBaseParasite"/>
        </authorList>
    </citation>
    <scope>IDENTIFICATION</scope>
</reference>
<accession>A0A915DZ02</accession>
<dbReference type="Proteomes" id="UP000887574">
    <property type="component" value="Unplaced"/>
</dbReference>
<keyword evidence="1" id="KW-1185">Reference proteome</keyword>
<dbReference type="PANTHER" id="PTHR13617:SF14">
    <property type="entry name" value="PROTEIN ABHD18"/>
    <property type="match status" value="1"/>
</dbReference>
<evidence type="ECO:0000313" key="1">
    <source>
        <dbReference type="Proteomes" id="UP000887574"/>
    </source>
</evidence>
<sequence>MEPTLAHTTFSQIRELDLFGENQKEGRCSSPSFSRTPGKARCSEKDEVLPRQLYGQGAVMELIEQRPPKMIVTKKEVSKDMTYMEGYFLSPLAEYAPELFEENVAKASWCSFFPEVSVGVLKAAVWWSIWQVLQGISSILLENPFYGSRKPKDQFRSSLHNVCDLFVMGGSLMAECCFLLKWMQDEFDQTLLGLSGVSMGVIWHV</sequence>
<organism evidence="1 2">
    <name type="scientific">Ditylenchus dipsaci</name>
    <dbReference type="NCBI Taxonomy" id="166011"/>
    <lineage>
        <taxon>Eukaryota</taxon>
        <taxon>Metazoa</taxon>
        <taxon>Ecdysozoa</taxon>
        <taxon>Nematoda</taxon>
        <taxon>Chromadorea</taxon>
        <taxon>Rhabditida</taxon>
        <taxon>Tylenchina</taxon>
        <taxon>Tylenchomorpha</taxon>
        <taxon>Sphaerularioidea</taxon>
        <taxon>Anguinidae</taxon>
        <taxon>Anguininae</taxon>
        <taxon>Ditylenchus</taxon>
    </lineage>
</organism>
<dbReference type="PANTHER" id="PTHR13617">
    <property type="entry name" value="PROTEIN ABHD18"/>
    <property type="match status" value="1"/>
</dbReference>
<dbReference type="InterPro" id="IPR019149">
    <property type="entry name" value="ABHD18"/>
</dbReference>
<protein>
    <submittedName>
        <fullName evidence="2">Uncharacterized protein</fullName>
    </submittedName>
</protein>